<evidence type="ECO:0000313" key="2">
    <source>
        <dbReference type="Proteomes" id="UP000094329"/>
    </source>
</evidence>
<dbReference type="Proteomes" id="UP000094329">
    <property type="component" value="Unassembled WGS sequence"/>
</dbReference>
<dbReference type="RefSeq" id="WP_069312181.1">
    <property type="nucleotide sequence ID" value="NZ_MDTU01000001.1"/>
</dbReference>
<protein>
    <recommendedName>
        <fullName evidence="3">SH3b domain-containing protein</fullName>
    </recommendedName>
</protein>
<gene>
    <name evidence="1" type="ORF">BGC07_04840</name>
</gene>
<proteinExistence type="predicted"/>
<keyword evidence="2" id="KW-1185">Reference proteome</keyword>
<evidence type="ECO:0000313" key="1">
    <source>
        <dbReference type="EMBL" id="ODN42384.1"/>
    </source>
</evidence>
<reference evidence="1 2" key="1">
    <citation type="submission" date="2016-08" db="EMBL/GenBank/DDBJ databases">
        <title>Draft genome sequence of Candidatus Piscirickettsia litoralis, from seawater.</title>
        <authorList>
            <person name="Wan X."/>
            <person name="Lee A.J."/>
            <person name="Hou S."/>
            <person name="Donachie S.P."/>
        </authorList>
    </citation>
    <scope>NUCLEOTIDE SEQUENCE [LARGE SCALE GENOMIC DNA]</scope>
    <source>
        <strain evidence="1 2">Y2</strain>
    </source>
</reference>
<dbReference type="EMBL" id="MDTU01000001">
    <property type="protein sequence ID" value="ODN42384.1"/>
    <property type="molecule type" value="Genomic_DNA"/>
</dbReference>
<organism evidence="1 2">
    <name type="scientific">Piscirickettsia litoralis</name>
    <dbReference type="NCBI Taxonomy" id="1891921"/>
    <lineage>
        <taxon>Bacteria</taxon>
        <taxon>Pseudomonadati</taxon>
        <taxon>Pseudomonadota</taxon>
        <taxon>Gammaproteobacteria</taxon>
        <taxon>Thiotrichales</taxon>
        <taxon>Piscirickettsiaceae</taxon>
        <taxon>Piscirickettsia</taxon>
    </lineage>
</organism>
<comment type="caution">
    <text evidence="1">The sequence shown here is derived from an EMBL/GenBank/DDBJ whole genome shotgun (WGS) entry which is preliminary data.</text>
</comment>
<accession>A0ABX3A173</accession>
<sequence>MRFVKVMILVLILAVALLSGAWAGLKSKSNHYIVLYSAPNEHAKVVEDVGPSRQVVAIYQVGQWLKVGDLSNGQVGWVKLNTVSNIKRAVVNSINERVLIQALQQQMDQLERFTTDEQGFWLQSDTPVLEFYITPRQQTA</sequence>
<evidence type="ECO:0008006" key="3">
    <source>
        <dbReference type="Google" id="ProtNLM"/>
    </source>
</evidence>
<name>A0ABX3A173_9GAMM</name>